<dbReference type="InterPro" id="IPR052899">
    <property type="entry name" value="Class-I_DAHP_synthase"/>
</dbReference>
<comment type="caution">
    <text evidence="5">The sequence shown here is derived from an EMBL/GenBank/DDBJ whole genome shotgun (WGS) entry which is preliminary data.</text>
</comment>
<dbReference type="InterPro" id="IPR006218">
    <property type="entry name" value="DAHP1/KDSA"/>
</dbReference>
<feature type="compositionally biased region" description="Basic and acidic residues" evidence="2">
    <location>
        <begin position="337"/>
        <end position="360"/>
    </location>
</feature>
<gene>
    <name evidence="5" type="primary">aroF</name>
    <name evidence="5" type="ORF">GCM10017559_76030</name>
</gene>
<keyword evidence="6" id="KW-1185">Reference proteome</keyword>
<sequence length="379" mass="39713">MMVVMSGDATHQDAHQVVALVRSAGGEAFVSRGGNRTVIGLTGDAELLGSIGLHRMRGVERVARTSDGYRLVSRVPGVERSVVDVAGVPIGPGTMTLIAGPCAVETPEQTLQAARLALAAGAVLLRGGAFKPRTSPYSFQGLGERGLRILADVREETGLPVVTEVLSAGDVELVAGYADMLQIGTRNMQNFPLLQAVGEAGRPVLLKRGMNATVEEWLMAAEYIAQRGTLDIVLCERGIRTFETSTRNTLDISAVPVAQGLSHLPVVVDPSHSAGRRDLVVPLSRAAVAAGADGVIVDLHPRPETSLCDGPQALGGQDVPELARAVEDAARLMGRRPARDLTGRRESGESGDLTGRRESGESGELTGGEASEDRGLVTV</sequence>
<keyword evidence="1" id="KW-0808">Transferase</keyword>
<dbReference type="InterPro" id="IPR013785">
    <property type="entry name" value="Aldolase_TIM"/>
</dbReference>
<proteinExistence type="predicted"/>
<name>A0ABP6LC55_9ACTN</name>
<dbReference type="NCBIfam" id="NF009239">
    <property type="entry name" value="PRK12595.1"/>
    <property type="match status" value="1"/>
</dbReference>
<dbReference type="SUPFAM" id="SSF51569">
    <property type="entry name" value="Aldolase"/>
    <property type="match status" value="1"/>
</dbReference>
<dbReference type="InterPro" id="IPR041071">
    <property type="entry name" value="DAHP_snth_FXD"/>
</dbReference>
<evidence type="ECO:0000256" key="1">
    <source>
        <dbReference type="ARBA" id="ARBA00022679"/>
    </source>
</evidence>
<evidence type="ECO:0000259" key="4">
    <source>
        <dbReference type="Pfam" id="PF18152"/>
    </source>
</evidence>
<accession>A0ABP6LC55</accession>
<dbReference type="PANTHER" id="PTHR43018:SF1">
    <property type="entry name" value="PROTEIN AROA(G)"/>
    <property type="match status" value="1"/>
</dbReference>
<feature type="domain" description="DAHP synthetase I/KDSA" evidence="3">
    <location>
        <begin position="87"/>
        <end position="329"/>
    </location>
</feature>
<dbReference type="Pfam" id="PF00793">
    <property type="entry name" value="DAHP_synth_1"/>
    <property type="match status" value="1"/>
</dbReference>
<evidence type="ECO:0000259" key="3">
    <source>
        <dbReference type="Pfam" id="PF00793"/>
    </source>
</evidence>
<organism evidence="5 6">
    <name type="scientific">Streptosporangium longisporum</name>
    <dbReference type="NCBI Taxonomy" id="46187"/>
    <lineage>
        <taxon>Bacteria</taxon>
        <taxon>Bacillati</taxon>
        <taxon>Actinomycetota</taxon>
        <taxon>Actinomycetes</taxon>
        <taxon>Streptosporangiales</taxon>
        <taxon>Streptosporangiaceae</taxon>
        <taxon>Streptosporangium</taxon>
    </lineage>
</organism>
<dbReference type="Gene3D" id="3.20.20.70">
    <property type="entry name" value="Aldolase class I"/>
    <property type="match status" value="1"/>
</dbReference>
<protein>
    <submittedName>
        <fullName evidence="5">3-deoxy-7-phosphoheptulonate synthase</fullName>
    </submittedName>
</protein>
<reference evidence="6" key="1">
    <citation type="journal article" date="2019" name="Int. J. Syst. Evol. Microbiol.">
        <title>The Global Catalogue of Microorganisms (GCM) 10K type strain sequencing project: providing services to taxonomists for standard genome sequencing and annotation.</title>
        <authorList>
            <consortium name="The Broad Institute Genomics Platform"/>
            <consortium name="The Broad Institute Genome Sequencing Center for Infectious Disease"/>
            <person name="Wu L."/>
            <person name="Ma J."/>
        </authorList>
    </citation>
    <scope>NUCLEOTIDE SEQUENCE [LARGE SCALE GENOMIC DNA]</scope>
    <source>
        <strain evidence="6">JCM 3106</strain>
    </source>
</reference>
<dbReference type="NCBIfam" id="NF006421">
    <property type="entry name" value="PRK08673.1"/>
    <property type="match status" value="1"/>
</dbReference>
<dbReference type="NCBIfam" id="TIGR01361">
    <property type="entry name" value="DAHP_synth_Bsub"/>
    <property type="match status" value="1"/>
</dbReference>
<evidence type="ECO:0000313" key="6">
    <source>
        <dbReference type="Proteomes" id="UP001499930"/>
    </source>
</evidence>
<dbReference type="InterPro" id="IPR006268">
    <property type="entry name" value="DAHP_syn_2"/>
</dbReference>
<dbReference type="PANTHER" id="PTHR43018">
    <property type="entry name" value="PHOSPHO-2-DEHYDRO-3-DEOXYHEPTONATE ALDOLASE"/>
    <property type="match status" value="1"/>
</dbReference>
<dbReference type="EMBL" id="BAAAWD010000026">
    <property type="protein sequence ID" value="GAA3037032.1"/>
    <property type="molecule type" value="Genomic_DNA"/>
</dbReference>
<feature type="region of interest" description="Disordered" evidence="2">
    <location>
        <begin position="333"/>
        <end position="379"/>
    </location>
</feature>
<dbReference type="Pfam" id="PF18152">
    <property type="entry name" value="DAHP_snth_FXD"/>
    <property type="match status" value="1"/>
</dbReference>
<feature type="domain" description="DAHP synthase ferredoxin-like" evidence="4">
    <location>
        <begin position="1"/>
        <end position="64"/>
    </location>
</feature>
<evidence type="ECO:0000313" key="5">
    <source>
        <dbReference type="EMBL" id="GAA3037032.1"/>
    </source>
</evidence>
<dbReference type="Proteomes" id="UP001499930">
    <property type="component" value="Unassembled WGS sequence"/>
</dbReference>
<dbReference type="Gene3D" id="3.30.70.1140">
    <property type="entry name" value="Phospho-2-dehydro-3-deoxyheptonate aldolase, domain 1"/>
    <property type="match status" value="1"/>
</dbReference>
<evidence type="ECO:0000256" key="2">
    <source>
        <dbReference type="SAM" id="MobiDB-lite"/>
    </source>
</evidence>
<dbReference type="RefSeq" id="WP_344905956.1">
    <property type="nucleotide sequence ID" value="NZ_BAAAWD010000026.1"/>
</dbReference>